<dbReference type="Pfam" id="PF02915">
    <property type="entry name" value="Rubrerythrin"/>
    <property type="match status" value="2"/>
</dbReference>
<dbReference type="SUPFAM" id="SSF47240">
    <property type="entry name" value="Ferritin-like"/>
    <property type="match status" value="1"/>
</dbReference>
<proteinExistence type="predicted"/>
<sequence>MSEQGAVCYTFEAAVEMAIQMEEEGFRHYLAAIKKVKHKGAREILKEAALDELEHKHSLEQALLEGEMEGAGALDRQISTMNLGYVLAKKELSPESDTREALAYAIHLEKGSLDFYKRMAEGCAGAPMAGIFEKMLADEAKHLVQLEDLYEQHFMTEN</sequence>
<comment type="caution">
    <text evidence="2">The sequence shown here is derived from an EMBL/GenBank/DDBJ whole genome shotgun (WGS) entry which is preliminary data.</text>
</comment>
<gene>
    <name evidence="2" type="ORF">ENQ87_01980</name>
</gene>
<dbReference type="GO" id="GO:0046872">
    <property type="term" value="F:metal ion binding"/>
    <property type="evidence" value="ECO:0007669"/>
    <property type="project" value="InterPro"/>
</dbReference>
<dbReference type="Gene3D" id="1.20.1260.10">
    <property type="match status" value="1"/>
</dbReference>
<dbReference type="CDD" id="cd01045">
    <property type="entry name" value="Ferritin_like_AB"/>
    <property type="match status" value="1"/>
</dbReference>
<dbReference type="PANTHER" id="PTHR33531">
    <property type="entry name" value="RUBRERYTHRIN SUBFAMILY"/>
    <property type="match status" value="1"/>
</dbReference>
<dbReference type="AlphaFoldDB" id="A0A831UBB1"/>
<organism evidence="2">
    <name type="scientific">Geobacter metallireducens</name>
    <dbReference type="NCBI Taxonomy" id="28232"/>
    <lineage>
        <taxon>Bacteria</taxon>
        <taxon>Pseudomonadati</taxon>
        <taxon>Thermodesulfobacteriota</taxon>
        <taxon>Desulfuromonadia</taxon>
        <taxon>Geobacterales</taxon>
        <taxon>Geobacteraceae</taxon>
        <taxon>Geobacter</taxon>
    </lineage>
</organism>
<evidence type="ECO:0000259" key="1">
    <source>
        <dbReference type="Pfam" id="PF02915"/>
    </source>
</evidence>
<name>A0A831UBB1_GEOME</name>
<dbReference type="InterPro" id="IPR012347">
    <property type="entry name" value="Ferritin-like"/>
</dbReference>
<feature type="domain" description="Rubrerythrin diiron-binding" evidence="1">
    <location>
        <begin position="100"/>
        <end position="157"/>
    </location>
</feature>
<dbReference type="EMBL" id="DSOV01000007">
    <property type="protein sequence ID" value="HEN41135.1"/>
    <property type="molecule type" value="Genomic_DNA"/>
</dbReference>
<protein>
    <submittedName>
        <fullName evidence="2">Ferritin</fullName>
    </submittedName>
</protein>
<accession>A0A831UBB1</accession>
<dbReference type="InterPro" id="IPR003251">
    <property type="entry name" value="Rr_diiron-bd_dom"/>
</dbReference>
<reference evidence="2" key="1">
    <citation type="journal article" date="2020" name="mSystems">
        <title>Genome- and Community-Level Interaction Insights into Carbon Utilization and Element Cycling Functions of Hydrothermarchaeota in Hydrothermal Sediment.</title>
        <authorList>
            <person name="Zhou Z."/>
            <person name="Liu Y."/>
            <person name="Xu W."/>
            <person name="Pan J."/>
            <person name="Luo Z.H."/>
            <person name="Li M."/>
        </authorList>
    </citation>
    <scope>NUCLEOTIDE SEQUENCE [LARGE SCALE GENOMIC DNA]</scope>
    <source>
        <strain evidence="2">SpSt-349</strain>
    </source>
</reference>
<feature type="domain" description="Rubrerythrin diiron-binding" evidence="1">
    <location>
        <begin position="15"/>
        <end position="65"/>
    </location>
</feature>
<evidence type="ECO:0000313" key="2">
    <source>
        <dbReference type="EMBL" id="HEN41135.1"/>
    </source>
</evidence>
<dbReference type="PANTHER" id="PTHR33531:SF7">
    <property type="entry name" value="HYPOTHETICAL MEMBRANE PROTEIN, CONSERVED"/>
    <property type="match status" value="1"/>
</dbReference>
<dbReference type="InterPro" id="IPR009078">
    <property type="entry name" value="Ferritin-like_SF"/>
</dbReference>
<dbReference type="GO" id="GO:0016491">
    <property type="term" value="F:oxidoreductase activity"/>
    <property type="evidence" value="ECO:0007669"/>
    <property type="project" value="InterPro"/>
</dbReference>